<keyword evidence="4 9" id="KW-0812">Transmembrane</keyword>
<sequence length="580" mass="66427">MKIKNKVNMLSFFYNIIRPFKWVFFGIIICVGITSLSVYSFFWFMKYLVDALTVCSTDMSKIGDVYKYAIFVISTIMIYETSARLREYLQLQMIPKMKKNIIDSLSGKTFAYSYNFFQNFTPAKFVYAVLQTSESTADIFIDYAVDFLKTIFSLSLACVSLFYVDIYLGYLGLIWIAIWMFAGFLLSKKTHTMSYKLADLRSSLSAKWNNTFDNIDSVFVYNGSENELAKNQKNSTDVMNQDKKLSKYIFKVMSVQGSVVVGITGIAFLYMIGLFKKGVITPGDFLLVGETIHHISHNLWEFAQDLSWLVTDIGRIKQGLDMSTSDSIQRNGEIQKINFKNHDIKIQNISFAYSDKEVFSHDGILNIPQGKKIALVGSSGSGKSTFVKLMLGLEYPQKGEIFLGQNNTKYMNEYDLRENFALIPQDPKVFEDTIFNNIRYGSFSATREEVIEYAKKAQIHNFIMTLPDQYETMIKNTSLSGGQRQRLMIARGLLRNAKVFIFDESTSALDTITEKDILNAIEEIDSSKTKFIIAHRLYTIKNSDHILVFQHGKIVQQGSHDSLILQNGLYQELYKIQIQN</sequence>
<dbReference type="InterPro" id="IPR003593">
    <property type="entry name" value="AAA+_ATPase"/>
</dbReference>
<dbReference type="PROSITE" id="PS50929">
    <property type="entry name" value="ABC_TM1F"/>
    <property type="match status" value="1"/>
</dbReference>
<dbReference type="Pfam" id="PF00664">
    <property type="entry name" value="ABC_membrane"/>
    <property type="match status" value="1"/>
</dbReference>
<dbReference type="FunFam" id="3.40.50.300:FF:000221">
    <property type="entry name" value="Multidrug ABC transporter ATP-binding protein"/>
    <property type="match status" value="1"/>
</dbReference>
<evidence type="ECO:0000313" key="12">
    <source>
        <dbReference type="EMBL" id="QEK38579.1"/>
    </source>
</evidence>
<keyword evidence="2" id="KW-0813">Transport</keyword>
<evidence type="ECO:0000313" key="13">
    <source>
        <dbReference type="Proteomes" id="UP000325004"/>
    </source>
</evidence>
<dbReference type="PROSITE" id="PS50893">
    <property type="entry name" value="ABC_TRANSPORTER_2"/>
    <property type="match status" value="1"/>
</dbReference>
<proteinExistence type="predicted"/>
<evidence type="ECO:0000256" key="2">
    <source>
        <dbReference type="ARBA" id="ARBA00022448"/>
    </source>
</evidence>
<dbReference type="InterPro" id="IPR039421">
    <property type="entry name" value="Type_1_exporter"/>
</dbReference>
<dbReference type="PANTHER" id="PTHR24221:SF503">
    <property type="entry name" value="MITOCHONDRIAL POTASSIUM CHANNEL ATP-BINDING SUBUNIT"/>
    <property type="match status" value="1"/>
</dbReference>
<name>A0A5C0UFL2_9PROT</name>
<dbReference type="SMART" id="SM00382">
    <property type="entry name" value="AAA"/>
    <property type="match status" value="1"/>
</dbReference>
<dbReference type="KEGG" id="cpri:FZC34_01480"/>
<dbReference type="SUPFAM" id="SSF90123">
    <property type="entry name" value="ABC transporter transmembrane region"/>
    <property type="match status" value="1"/>
</dbReference>
<keyword evidence="5" id="KW-0547">Nucleotide-binding</keyword>
<dbReference type="InterPro" id="IPR017871">
    <property type="entry name" value="ABC_transporter-like_CS"/>
</dbReference>
<dbReference type="GO" id="GO:0005886">
    <property type="term" value="C:plasma membrane"/>
    <property type="evidence" value="ECO:0007669"/>
    <property type="project" value="UniProtKB-SubCell"/>
</dbReference>
<dbReference type="PANTHER" id="PTHR24221">
    <property type="entry name" value="ATP-BINDING CASSETTE SUB-FAMILY B"/>
    <property type="match status" value="1"/>
</dbReference>
<reference evidence="12 13" key="1">
    <citation type="submission" date="2019-08" db="EMBL/GenBank/DDBJ databases">
        <title>Highly reduced genomes of protist endosymbionts show evolutionary convergence.</title>
        <authorList>
            <person name="George E."/>
            <person name="Husnik F."/>
            <person name="Tashyreva D."/>
            <person name="Prokopchuk G."/>
            <person name="Horak A."/>
            <person name="Kwong W.K."/>
            <person name="Lukes J."/>
            <person name="Keeling P.J."/>
        </authorList>
    </citation>
    <scope>NUCLEOTIDE SEQUENCE [LARGE SCALE GENOMIC DNA]</scope>
    <source>
        <strain evidence="12">1604LC</strain>
    </source>
</reference>
<dbReference type="SUPFAM" id="SSF52540">
    <property type="entry name" value="P-loop containing nucleoside triphosphate hydrolases"/>
    <property type="match status" value="1"/>
</dbReference>
<dbReference type="Proteomes" id="UP000325004">
    <property type="component" value="Chromosome"/>
</dbReference>
<dbReference type="OrthoDB" id="9808328at2"/>
<evidence type="ECO:0000259" key="10">
    <source>
        <dbReference type="PROSITE" id="PS50893"/>
    </source>
</evidence>
<evidence type="ECO:0000256" key="4">
    <source>
        <dbReference type="ARBA" id="ARBA00022692"/>
    </source>
</evidence>
<dbReference type="GO" id="GO:0005524">
    <property type="term" value="F:ATP binding"/>
    <property type="evidence" value="ECO:0007669"/>
    <property type="project" value="UniProtKB-KW"/>
</dbReference>
<protein>
    <submittedName>
        <fullName evidence="12">ABC transporter ATP-binding protein</fullName>
    </submittedName>
</protein>
<evidence type="ECO:0000256" key="5">
    <source>
        <dbReference type="ARBA" id="ARBA00022741"/>
    </source>
</evidence>
<dbReference type="EMBL" id="CP043316">
    <property type="protein sequence ID" value="QEK38579.1"/>
    <property type="molecule type" value="Genomic_DNA"/>
</dbReference>
<feature type="transmembrane region" description="Helical" evidence="9">
    <location>
        <begin position="170"/>
        <end position="187"/>
    </location>
</feature>
<keyword evidence="7 9" id="KW-1133">Transmembrane helix</keyword>
<accession>A0A5C0UFL2</accession>
<evidence type="ECO:0000256" key="3">
    <source>
        <dbReference type="ARBA" id="ARBA00022475"/>
    </source>
</evidence>
<dbReference type="RefSeq" id="WP_148971700.1">
    <property type="nucleotide sequence ID" value="NZ_CP043316.1"/>
</dbReference>
<keyword evidence="13" id="KW-1185">Reference proteome</keyword>
<dbReference type="GO" id="GO:0140359">
    <property type="term" value="F:ABC-type transporter activity"/>
    <property type="evidence" value="ECO:0007669"/>
    <property type="project" value="InterPro"/>
</dbReference>
<evidence type="ECO:0000256" key="6">
    <source>
        <dbReference type="ARBA" id="ARBA00022840"/>
    </source>
</evidence>
<feature type="transmembrane region" description="Helical" evidence="9">
    <location>
        <begin position="20"/>
        <end position="45"/>
    </location>
</feature>
<dbReference type="Pfam" id="PF00005">
    <property type="entry name" value="ABC_tran"/>
    <property type="match status" value="1"/>
</dbReference>
<dbReference type="Gene3D" id="3.40.50.300">
    <property type="entry name" value="P-loop containing nucleotide triphosphate hydrolases"/>
    <property type="match status" value="1"/>
</dbReference>
<keyword evidence="8 9" id="KW-0472">Membrane</keyword>
<dbReference type="PROSITE" id="PS00211">
    <property type="entry name" value="ABC_TRANSPORTER_1"/>
    <property type="match status" value="1"/>
</dbReference>
<organism evidence="12 13">
    <name type="scientific">Candidatus Cytomitobacter primus</name>
    <dbReference type="NCBI Taxonomy" id="2066024"/>
    <lineage>
        <taxon>Bacteria</taxon>
        <taxon>Pseudomonadati</taxon>
        <taxon>Pseudomonadota</taxon>
        <taxon>Alphaproteobacteria</taxon>
        <taxon>Holosporales</taxon>
        <taxon>Holosporaceae</taxon>
        <taxon>Candidatus Cytomitobacter</taxon>
    </lineage>
</organism>
<evidence type="ECO:0000256" key="1">
    <source>
        <dbReference type="ARBA" id="ARBA00004651"/>
    </source>
</evidence>
<evidence type="ECO:0000256" key="7">
    <source>
        <dbReference type="ARBA" id="ARBA00022989"/>
    </source>
</evidence>
<keyword evidence="6 12" id="KW-0067">ATP-binding</keyword>
<dbReference type="InterPro" id="IPR011527">
    <property type="entry name" value="ABC1_TM_dom"/>
</dbReference>
<evidence type="ECO:0000256" key="8">
    <source>
        <dbReference type="ARBA" id="ARBA00023136"/>
    </source>
</evidence>
<evidence type="ECO:0000256" key="9">
    <source>
        <dbReference type="SAM" id="Phobius"/>
    </source>
</evidence>
<dbReference type="GO" id="GO:0016887">
    <property type="term" value="F:ATP hydrolysis activity"/>
    <property type="evidence" value="ECO:0007669"/>
    <property type="project" value="InterPro"/>
</dbReference>
<feature type="domain" description="ABC transporter" evidence="10">
    <location>
        <begin position="344"/>
        <end position="576"/>
    </location>
</feature>
<feature type="domain" description="ABC transmembrane type-1" evidence="11">
    <location>
        <begin position="25"/>
        <end position="288"/>
    </location>
</feature>
<feature type="transmembrane region" description="Helical" evidence="9">
    <location>
        <begin position="248"/>
        <end position="272"/>
    </location>
</feature>
<dbReference type="InterPro" id="IPR027417">
    <property type="entry name" value="P-loop_NTPase"/>
</dbReference>
<dbReference type="Gene3D" id="1.20.1560.10">
    <property type="entry name" value="ABC transporter type 1, transmembrane domain"/>
    <property type="match status" value="1"/>
</dbReference>
<comment type="subcellular location">
    <subcellularLocation>
        <location evidence="1">Cell membrane</location>
        <topology evidence="1">Multi-pass membrane protein</topology>
    </subcellularLocation>
</comment>
<dbReference type="AlphaFoldDB" id="A0A5C0UFL2"/>
<keyword evidence="3" id="KW-1003">Cell membrane</keyword>
<dbReference type="InterPro" id="IPR036640">
    <property type="entry name" value="ABC1_TM_sf"/>
</dbReference>
<dbReference type="InterPro" id="IPR003439">
    <property type="entry name" value="ABC_transporter-like_ATP-bd"/>
</dbReference>
<gene>
    <name evidence="12" type="ORF">FZC34_01480</name>
</gene>
<evidence type="ECO:0000259" key="11">
    <source>
        <dbReference type="PROSITE" id="PS50929"/>
    </source>
</evidence>